<accession>G2XWW2</accession>
<dbReference type="HOGENOM" id="CLU_2941426_0_0_1"/>
<dbReference type="InParanoid" id="G2XWW2"/>
<dbReference type="AlphaFoldDB" id="G2XWW2"/>
<organism evidence="1 2">
    <name type="scientific">Botryotinia fuckeliana (strain T4)</name>
    <name type="common">Noble rot fungus</name>
    <name type="synonym">Botrytis cinerea</name>
    <dbReference type="NCBI Taxonomy" id="999810"/>
    <lineage>
        <taxon>Eukaryota</taxon>
        <taxon>Fungi</taxon>
        <taxon>Dikarya</taxon>
        <taxon>Ascomycota</taxon>
        <taxon>Pezizomycotina</taxon>
        <taxon>Leotiomycetes</taxon>
        <taxon>Helotiales</taxon>
        <taxon>Sclerotiniaceae</taxon>
        <taxon>Botrytis</taxon>
    </lineage>
</organism>
<evidence type="ECO:0000313" key="1">
    <source>
        <dbReference type="EMBL" id="CCD33949.1"/>
    </source>
</evidence>
<proteinExistence type="predicted"/>
<evidence type="ECO:0000313" key="2">
    <source>
        <dbReference type="Proteomes" id="UP000008177"/>
    </source>
</evidence>
<reference evidence="2" key="1">
    <citation type="journal article" date="2011" name="PLoS Genet.">
        <title>Genomic analysis of the necrotrophic fungal pathogens Sclerotinia sclerotiorum and Botrytis cinerea.</title>
        <authorList>
            <person name="Amselem J."/>
            <person name="Cuomo C.A."/>
            <person name="van Kan J.A."/>
            <person name="Viaud M."/>
            <person name="Benito E.P."/>
            <person name="Couloux A."/>
            <person name="Coutinho P.M."/>
            <person name="de Vries R.P."/>
            <person name="Dyer P.S."/>
            <person name="Fillinger S."/>
            <person name="Fournier E."/>
            <person name="Gout L."/>
            <person name="Hahn M."/>
            <person name="Kohn L."/>
            <person name="Lapalu N."/>
            <person name="Plummer K.M."/>
            <person name="Pradier J.M."/>
            <person name="Quevillon E."/>
            <person name="Sharon A."/>
            <person name="Simon A."/>
            <person name="ten Have A."/>
            <person name="Tudzynski B."/>
            <person name="Tudzynski P."/>
            <person name="Wincker P."/>
            <person name="Andrew M."/>
            <person name="Anthouard V."/>
            <person name="Beever R.E."/>
            <person name="Beffa R."/>
            <person name="Benoit I."/>
            <person name="Bouzid O."/>
            <person name="Brault B."/>
            <person name="Chen Z."/>
            <person name="Choquer M."/>
            <person name="Collemare J."/>
            <person name="Cotton P."/>
            <person name="Danchin E.G."/>
            <person name="Da Silva C."/>
            <person name="Gautier A."/>
            <person name="Giraud C."/>
            <person name="Giraud T."/>
            <person name="Gonzalez C."/>
            <person name="Grossetete S."/>
            <person name="Guldener U."/>
            <person name="Henrissat B."/>
            <person name="Howlett B.J."/>
            <person name="Kodira C."/>
            <person name="Kretschmer M."/>
            <person name="Lappartient A."/>
            <person name="Leroch M."/>
            <person name="Levis C."/>
            <person name="Mauceli E."/>
            <person name="Neuveglise C."/>
            <person name="Oeser B."/>
            <person name="Pearson M."/>
            <person name="Poulain J."/>
            <person name="Poussereau N."/>
            <person name="Quesneville H."/>
            <person name="Rascle C."/>
            <person name="Schumacher J."/>
            <person name="Segurens B."/>
            <person name="Sexton A."/>
            <person name="Silva E."/>
            <person name="Sirven C."/>
            <person name="Soanes D.M."/>
            <person name="Talbot N.J."/>
            <person name="Templeton M."/>
            <person name="Yandava C."/>
            <person name="Yarden O."/>
            <person name="Zeng Q."/>
            <person name="Rollins J.A."/>
            <person name="Lebrun M.H."/>
            <person name="Dickman M."/>
        </authorList>
    </citation>
    <scope>NUCLEOTIDE SEQUENCE [LARGE SCALE GENOMIC DNA]</scope>
    <source>
        <strain evidence="2">T4</strain>
    </source>
</reference>
<protein>
    <submittedName>
        <fullName evidence="1">Uncharacterized protein</fullName>
    </submittedName>
</protein>
<sequence>MTSTIFSALTPTTIHSQSIVTSFHFQVHTANSLQLLTLPFQAPTNSSMKTAFPISLLLVL</sequence>
<dbReference type="EMBL" id="FQ790273">
    <property type="protein sequence ID" value="CCD33949.1"/>
    <property type="molecule type" value="Genomic_DNA"/>
</dbReference>
<gene>
    <name evidence="1" type="ORF">BofuT4_uP051390.1</name>
</gene>
<dbReference type="Proteomes" id="UP000008177">
    <property type="component" value="Unplaced contigs"/>
</dbReference>
<name>G2XWW2_BOTF4</name>